<sequence length="609" mass="69477">MLKLFNFQEKAAWEIVEKAENYFNQPVVIHKGEEKTPVPFIQILDALTGSGKTVILAKAVGEMSRTASQNPVILWLSKASVVVEQSFNNLASGGKYHHLLGICQVVMLADYKQELLTEKETLILFATVGTFNQKDKEAGNRQIYQYSLKNRAERPLFIVYDEGHNLSDQQTDLLLELKPEVFLMANLDFFTRVPTGEVVEAGLVKKVIKLAAYETPMEETISSLIADLNLIEEQIKKSHLPSQKPKAIYVLEKCQVRPEDIAVYCDLNFSKNYPKPPEFRLFSGGGEKKYQEFKEGNFHHIIFNLGLQEVKQIIGRVLRQPRPDLTHQLPEILNTAHFYLQIEKQSTFQEVIAEVNQELQQAAPEIEVKLVSSTDKPELIKVQEDKVNTQGTGYRLITKKYIDEQGDLQQVVKEKIGETSRTTARAIFSREIIRKLPQARGIFCLDDPKFDALIGSKSWVHEQIIVAVDQIVDIYLENSYLEQSAVENYHVPDLLLYNPKKSIFFYNSLHAKYSQLNKLEAEFAQKLDKLAVKWCRNPARSGYAIPLITRGSTQNFYPDFLVWSKNDIIAIDTSGEHLIKDKTDRKLLNILPANSNASRIFIRFISPGK</sequence>
<proteinExistence type="predicted"/>
<dbReference type="EMBL" id="CAJVQB010001463">
    <property type="protein sequence ID" value="CAG8536853.1"/>
    <property type="molecule type" value="Genomic_DNA"/>
</dbReference>
<keyword evidence="4" id="KW-1185">Reference proteome</keyword>
<keyword evidence="1" id="KW-0347">Helicase</keyword>
<accession>A0ABM8W6C0</accession>
<comment type="caution">
    <text evidence="3">The sequence shown here is derived from an EMBL/GenBank/DDBJ whole genome shotgun (WGS) entry which is preliminary data.</text>
</comment>
<evidence type="ECO:0000313" key="4">
    <source>
        <dbReference type="Proteomes" id="UP000789901"/>
    </source>
</evidence>
<dbReference type="Gene3D" id="3.40.50.300">
    <property type="entry name" value="P-loop containing nucleotide triphosphate hydrolases"/>
    <property type="match status" value="1"/>
</dbReference>
<keyword evidence="1" id="KW-0378">Hydrolase</keyword>
<dbReference type="Pfam" id="PF04851">
    <property type="entry name" value="ResIII"/>
    <property type="match status" value="1"/>
</dbReference>
<dbReference type="Proteomes" id="UP000789901">
    <property type="component" value="Unassembled WGS sequence"/>
</dbReference>
<dbReference type="SUPFAM" id="SSF52540">
    <property type="entry name" value="P-loop containing nucleoside triphosphate hydrolases"/>
    <property type="match status" value="1"/>
</dbReference>
<name>A0ABM8W6C0_GIGMA</name>
<feature type="domain" description="Helicase/UvrB N-terminal" evidence="2">
    <location>
        <begin position="3"/>
        <end position="171"/>
    </location>
</feature>
<keyword evidence="1" id="KW-0067">ATP-binding</keyword>
<evidence type="ECO:0000259" key="2">
    <source>
        <dbReference type="Pfam" id="PF04851"/>
    </source>
</evidence>
<dbReference type="InterPro" id="IPR027417">
    <property type="entry name" value="P-loop_NTPase"/>
</dbReference>
<gene>
    <name evidence="3" type="ORF">GMARGA_LOCUS3892</name>
</gene>
<dbReference type="InterPro" id="IPR006935">
    <property type="entry name" value="Helicase/UvrB_N"/>
</dbReference>
<evidence type="ECO:0000313" key="3">
    <source>
        <dbReference type="EMBL" id="CAG8536853.1"/>
    </source>
</evidence>
<evidence type="ECO:0000256" key="1">
    <source>
        <dbReference type="ARBA" id="ARBA00022806"/>
    </source>
</evidence>
<organism evidence="3 4">
    <name type="scientific">Gigaspora margarita</name>
    <dbReference type="NCBI Taxonomy" id="4874"/>
    <lineage>
        <taxon>Eukaryota</taxon>
        <taxon>Fungi</taxon>
        <taxon>Fungi incertae sedis</taxon>
        <taxon>Mucoromycota</taxon>
        <taxon>Glomeromycotina</taxon>
        <taxon>Glomeromycetes</taxon>
        <taxon>Diversisporales</taxon>
        <taxon>Gigasporaceae</taxon>
        <taxon>Gigaspora</taxon>
    </lineage>
</organism>
<protein>
    <submittedName>
        <fullName evidence="3">6536_t:CDS:1</fullName>
    </submittedName>
</protein>
<keyword evidence="1" id="KW-0547">Nucleotide-binding</keyword>
<reference evidence="3 4" key="1">
    <citation type="submission" date="2021-06" db="EMBL/GenBank/DDBJ databases">
        <authorList>
            <person name="Kallberg Y."/>
            <person name="Tangrot J."/>
            <person name="Rosling A."/>
        </authorList>
    </citation>
    <scope>NUCLEOTIDE SEQUENCE [LARGE SCALE GENOMIC DNA]</scope>
    <source>
        <strain evidence="3 4">120-4 pot B 10/14</strain>
    </source>
</reference>